<organism evidence="1 2">
    <name type="scientific">Pseudolactococcus hodotermopsidis</name>
    <dbReference type="NCBI Taxonomy" id="2709157"/>
    <lineage>
        <taxon>Bacteria</taxon>
        <taxon>Bacillati</taxon>
        <taxon>Bacillota</taxon>
        <taxon>Bacilli</taxon>
        <taxon>Lactobacillales</taxon>
        <taxon>Streptococcaceae</taxon>
        <taxon>Pseudolactococcus</taxon>
    </lineage>
</organism>
<gene>
    <name evidence="1" type="ORF">Hs30E_20540</name>
</gene>
<evidence type="ECO:0000313" key="1">
    <source>
        <dbReference type="EMBL" id="GFH43507.1"/>
    </source>
</evidence>
<proteinExistence type="predicted"/>
<protein>
    <submittedName>
        <fullName evidence="1">Uncharacterized protein</fullName>
    </submittedName>
</protein>
<comment type="caution">
    <text evidence="1">The sequence shown here is derived from an EMBL/GenBank/DDBJ whole genome shotgun (WGS) entry which is preliminary data.</text>
</comment>
<accession>A0A6A0BIC8</accession>
<dbReference type="Proteomes" id="UP000480303">
    <property type="component" value="Unassembled WGS sequence"/>
</dbReference>
<dbReference type="RefSeq" id="WP_172209946.1">
    <property type="nucleotide sequence ID" value="NZ_BLLI01000119.1"/>
</dbReference>
<keyword evidence="2" id="KW-1185">Reference proteome</keyword>
<dbReference type="AlphaFoldDB" id="A0A6A0BIC8"/>
<name>A0A6A0BIC8_9LACT</name>
<dbReference type="EMBL" id="BLLI01000119">
    <property type="protein sequence ID" value="GFH43507.1"/>
    <property type="molecule type" value="Genomic_DNA"/>
</dbReference>
<reference evidence="1 2" key="1">
    <citation type="submission" date="2020-02" db="EMBL/GenBank/DDBJ databases">
        <title>Draft genome sequence of Lactococcus sp. Hs30E4-3.</title>
        <authorList>
            <person name="Noda S."/>
            <person name="Yuki M."/>
            <person name="Ohkuma M."/>
        </authorList>
    </citation>
    <scope>NUCLEOTIDE SEQUENCE [LARGE SCALE GENOMIC DNA]</scope>
    <source>
        <strain evidence="1 2">Hs30E4-3</strain>
    </source>
</reference>
<sequence>MSKKQTTPKEIKKQAELLRFKIEIEEDLKKSDKAKLAEFNTRHGIKPPKKR</sequence>
<evidence type="ECO:0000313" key="2">
    <source>
        <dbReference type="Proteomes" id="UP000480303"/>
    </source>
</evidence>